<dbReference type="InterPro" id="IPR017853">
    <property type="entry name" value="GH"/>
</dbReference>
<dbReference type="AlphaFoldDB" id="A0A8S2DHY2"/>
<accession>A0A8S2DHY2</accession>
<evidence type="ECO:0000313" key="1">
    <source>
        <dbReference type="EMBL" id="CAF0901580.1"/>
    </source>
</evidence>
<protein>
    <submittedName>
        <fullName evidence="1">Uncharacterized protein</fullName>
    </submittedName>
</protein>
<dbReference type="EMBL" id="CAJNOK010003448">
    <property type="protein sequence ID" value="CAF0901580.1"/>
    <property type="molecule type" value="Genomic_DNA"/>
</dbReference>
<dbReference type="Gene3D" id="2.60.40.1180">
    <property type="entry name" value="Golgi alpha-mannosidase II"/>
    <property type="match status" value="1"/>
</dbReference>
<dbReference type="EMBL" id="CAJOBA010003449">
    <property type="protein sequence ID" value="CAF3682178.1"/>
    <property type="molecule type" value="Genomic_DNA"/>
</dbReference>
<organism evidence="1 3">
    <name type="scientific">Didymodactylos carnosus</name>
    <dbReference type="NCBI Taxonomy" id="1234261"/>
    <lineage>
        <taxon>Eukaryota</taxon>
        <taxon>Metazoa</taxon>
        <taxon>Spiralia</taxon>
        <taxon>Gnathifera</taxon>
        <taxon>Rotifera</taxon>
        <taxon>Eurotatoria</taxon>
        <taxon>Bdelloidea</taxon>
        <taxon>Philodinida</taxon>
        <taxon>Philodinidae</taxon>
        <taxon>Didymodactylos</taxon>
    </lineage>
</organism>
<evidence type="ECO:0000313" key="2">
    <source>
        <dbReference type="EMBL" id="CAF3682178.1"/>
    </source>
</evidence>
<reference evidence="1" key="1">
    <citation type="submission" date="2021-02" db="EMBL/GenBank/DDBJ databases">
        <authorList>
            <person name="Nowell W R."/>
        </authorList>
    </citation>
    <scope>NUCLEOTIDE SEQUENCE</scope>
</reference>
<sequence>MTSIGIPLLWMGEEFGEYKPKAIEQSKLDWTLLDDREDKSNEENKALFEYWCLMIKLRNDYKHILKTLNLDFIYEDSKLKLFVYHRYDDNKSDQMIIVINWSKQTYYDYNVPNVPAGKWIEWQTKQEYIIGKNTVFLTITTEPYQGKVFLCNK</sequence>
<evidence type="ECO:0000313" key="3">
    <source>
        <dbReference type="Proteomes" id="UP000677228"/>
    </source>
</evidence>
<dbReference type="SUPFAM" id="SSF51011">
    <property type="entry name" value="Glycosyl hydrolase domain"/>
    <property type="match status" value="1"/>
</dbReference>
<proteinExistence type="predicted"/>
<dbReference type="Proteomes" id="UP000682733">
    <property type="component" value="Unassembled WGS sequence"/>
</dbReference>
<comment type="caution">
    <text evidence="1">The sequence shown here is derived from an EMBL/GenBank/DDBJ whole genome shotgun (WGS) entry which is preliminary data.</text>
</comment>
<dbReference type="Proteomes" id="UP000677228">
    <property type="component" value="Unassembled WGS sequence"/>
</dbReference>
<dbReference type="Gene3D" id="3.20.20.80">
    <property type="entry name" value="Glycosidases"/>
    <property type="match status" value="1"/>
</dbReference>
<dbReference type="InterPro" id="IPR013780">
    <property type="entry name" value="Glyco_hydro_b"/>
</dbReference>
<dbReference type="SUPFAM" id="SSF51445">
    <property type="entry name" value="(Trans)glycosidases"/>
    <property type="match status" value="1"/>
</dbReference>
<name>A0A8S2DHY2_9BILA</name>
<gene>
    <name evidence="1" type="ORF">OVA965_LOCUS9652</name>
    <name evidence="2" type="ORF">TMI583_LOCUS9648</name>
</gene>